<proteinExistence type="predicted"/>
<protein>
    <submittedName>
        <fullName evidence="2">Uncharacterized protein</fullName>
    </submittedName>
</protein>
<organism evidence="2 3">
    <name type="scientific">Streptacidiphilus fuscans</name>
    <dbReference type="NCBI Taxonomy" id="2789292"/>
    <lineage>
        <taxon>Bacteria</taxon>
        <taxon>Bacillati</taxon>
        <taxon>Actinomycetota</taxon>
        <taxon>Actinomycetes</taxon>
        <taxon>Kitasatosporales</taxon>
        <taxon>Streptomycetaceae</taxon>
        <taxon>Streptacidiphilus</taxon>
    </lineage>
</organism>
<keyword evidence="3" id="KW-1185">Reference proteome</keyword>
<dbReference type="Proteomes" id="UP000657385">
    <property type="component" value="Unassembled WGS sequence"/>
</dbReference>
<feature type="region of interest" description="Disordered" evidence="1">
    <location>
        <begin position="116"/>
        <end position="154"/>
    </location>
</feature>
<feature type="compositionally biased region" description="Acidic residues" evidence="1">
    <location>
        <begin position="125"/>
        <end position="146"/>
    </location>
</feature>
<dbReference type="AlphaFoldDB" id="A0A931B1X9"/>
<comment type="caution">
    <text evidence="2">The sequence shown here is derived from an EMBL/GenBank/DDBJ whole genome shotgun (WGS) entry which is preliminary data.</text>
</comment>
<sequence>MTTPATLPPVGMPPGALHAVDPYPADALHACQVLSRLLSSLPRPESVQIFTASHWSAPWLQVHLYPDPDDVQMLQYQRAFGGEVTCRRRELGEEPVIYSELATVVDRVRVQVWNVNAAPPRPPDESDDADNADNVDDTGDADDPGDTSDPGDPV</sequence>
<evidence type="ECO:0000313" key="2">
    <source>
        <dbReference type="EMBL" id="MBF9069599.1"/>
    </source>
</evidence>
<evidence type="ECO:0000256" key="1">
    <source>
        <dbReference type="SAM" id="MobiDB-lite"/>
    </source>
</evidence>
<reference evidence="2" key="1">
    <citation type="submission" date="2020-11" db="EMBL/GenBank/DDBJ databases">
        <title>Isolation and identification of active actinomycetes.</title>
        <authorList>
            <person name="Yu B."/>
        </authorList>
    </citation>
    <scope>NUCLEOTIDE SEQUENCE</scope>
    <source>
        <strain evidence="2">NEAU-YB345</strain>
    </source>
</reference>
<dbReference type="RefSeq" id="WP_196194779.1">
    <property type="nucleotide sequence ID" value="NZ_JADPRT010000006.1"/>
</dbReference>
<accession>A0A931B1X9</accession>
<gene>
    <name evidence="2" type="ORF">I2501_16360</name>
</gene>
<evidence type="ECO:0000313" key="3">
    <source>
        <dbReference type="Proteomes" id="UP000657385"/>
    </source>
</evidence>
<name>A0A931B1X9_9ACTN</name>
<dbReference type="EMBL" id="JADPRT010000006">
    <property type="protein sequence ID" value="MBF9069599.1"/>
    <property type="molecule type" value="Genomic_DNA"/>
</dbReference>